<evidence type="ECO:0000256" key="3">
    <source>
        <dbReference type="ARBA" id="ARBA00022989"/>
    </source>
</evidence>
<dbReference type="NCBIfam" id="TIGR03061">
    <property type="entry name" value="pip_yhgE_Nterm"/>
    <property type="match status" value="1"/>
</dbReference>
<dbReference type="Proteomes" id="UP001199642">
    <property type="component" value="Chromosome"/>
</dbReference>
<feature type="transmembrane region" description="Helical" evidence="5">
    <location>
        <begin position="672"/>
        <end position="696"/>
    </location>
</feature>
<feature type="transmembrane region" description="Helical" evidence="5">
    <location>
        <begin position="597"/>
        <end position="622"/>
    </location>
</feature>
<keyword evidence="7" id="KW-1185">Reference proteome</keyword>
<feature type="transmembrane region" description="Helical" evidence="5">
    <location>
        <begin position="527"/>
        <end position="547"/>
    </location>
</feature>
<accession>A0ABY3RZH7</accession>
<evidence type="ECO:0000313" key="7">
    <source>
        <dbReference type="Proteomes" id="UP001199642"/>
    </source>
</evidence>
<proteinExistence type="predicted"/>
<gene>
    <name evidence="6" type="ORF">K8F61_10035</name>
</gene>
<evidence type="ECO:0000256" key="5">
    <source>
        <dbReference type="SAM" id="Phobius"/>
    </source>
</evidence>
<dbReference type="EMBL" id="CP082781">
    <property type="protein sequence ID" value="UGS28530.1"/>
    <property type="molecule type" value="Genomic_DNA"/>
</dbReference>
<sequence>MSSLIERARSRRPVTWLTLLGVLLLPGLLGGVLVAALQNPTERLEEMTAAIVNLDEPVEIDGQLAPLGRQLASGLVEGSDDADSNLTWVISNEDDAASGLANGTYQAVVTIPEDFSSAATSGGRAINDTDVTAEKARISVSTAPEARVADGLIADQIAQTAATTMGTALSETTLENVLLGFTTLGDQIGEAANGADTLAGGTRDAATGAAKLPDGATQLASGAGELATGADGLATGAAQLGDGAGQLAGGAGQLAGGADQLAGGLDTIAAGTRDAQSGAAQLGAGLTGGADQLEAQGIVPQELLAAADGAAQATSGVAQGVAQLSQGLDGLNAACALQATPEFCAQLAAVSQGAAELQDPAAQAAQAAGGTSQGLAQLAQQAPAQIAGQMRTAGSAASELAAGLGQLADGTDQSASGARNLSLGATGLQNGATGIADGAHRLGDGATQLGDGARQLGDGATQLADGATALSGGIGQLAGGTSDLAAGLHQAATALPSYSDTEASSLASVVSSPVDAEAEDALFGPTAIPLLAAVVLWFGGLASFVVMRAVTARALTSRRSSASLAVRALAPAAALGAGQGLLVALIVQTVARYDAGHWWAFAGIAMLVGVAFAAVNQALVAVLGGAGRWLAAIAGVAAIAAGIISTLPGWLAGAAGFLPTTPAATALLVGDGAGAAITGVVVWGVLSFVATILAVVRRRTTSAEALAAAPAAA</sequence>
<evidence type="ECO:0000256" key="2">
    <source>
        <dbReference type="ARBA" id="ARBA00022692"/>
    </source>
</evidence>
<comment type="subcellular location">
    <subcellularLocation>
        <location evidence="1">Membrane</location>
        <topology evidence="1">Multi-pass membrane protein</topology>
    </subcellularLocation>
</comment>
<name>A0ABY3RZH7_9MICO</name>
<protein>
    <submittedName>
        <fullName evidence="6">YhgE/Pip family protein</fullName>
    </submittedName>
</protein>
<dbReference type="PANTHER" id="PTHR43077:SF10">
    <property type="entry name" value="TRANSPORT PERMEASE PROTEIN"/>
    <property type="match status" value="1"/>
</dbReference>
<evidence type="ECO:0000256" key="1">
    <source>
        <dbReference type="ARBA" id="ARBA00004141"/>
    </source>
</evidence>
<organism evidence="6 7">
    <name type="scientific">Microbacterium resistens</name>
    <dbReference type="NCBI Taxonomy" id="156977"/>
    <lineage>
        <taxon>Bacteria</taxon>
        <taxon>Bacillati</taxon>
        <taxon>Actinomycetota</taxon>
        <taxon>Actinomycetes</taxon>
        <taxon>Micrococcales</taxon>
        <taxon>Microbacteriaceae</taxon>
        <taxon>Microbacterium</taxon>
    </lineage>
</organism>
<keyword evidence="2 5" id="KW-0812">Transmembrane</keyword>
<dbReference type="PANTHER" id="PTHR43077">
    <property type="entry name" value="TRANSPORT PERMEASE YVFS-RELATED"/>
    <property type="match status" value="1"/>
</dbReference>
<dbReference type="InterPro" id="IPR051328">
    <property type="entry name" value="T7SS_ABC-Transporter"/>
</dbReference>
<dbReference type="InterPro" id="IPR023908">
    <property type="entry name" value="xxxLxxG_rpt"/>
</dbReference>
<dbReference type="InterPro" id="IPR017500">
    <property type="entry name" value="Phage_infect_YhgE_N"/>
</dbReference>
<feature type="transmembrane region" description="Helical" evidence="5">
    <location>
        <begin position="568"/>
        <end position="591"/>
    </location>
</feature>
<evidence type="ECO:0000256" key="4">
    <source>
        <dbReference type="ARBA" id="ARBA00023136"/>
    </source>
</evidence>
<keyword evidence="3 5" id="KW-1133">Transmembrane helix</keyword>
<dbReference type="SUPFAM" id="SSF58104">
    <property type="entry name" value="Methyl-accepting chemotaxis protein (MCP) signaling domain"/>
    <property type="match status" value="1"/>
</dbReference>
<evidence type="ECO:0000313" key="6">
    <source>
        <dbReference type="EMBL" id="UGS28530.1"/>
    </source>
</evidence>
<feature type="transmembrane region" description="Helical" evidence="5">
    <location>
        <begin position="629"/>
        <end position="652"/>
    </location>
</feature>
<dbReference type="NCBIfam" id="TIGR03057">
    <property type="entry name" value="xxxLxxG_by_4"/>
    <property type="match status" value="3"/>
</dbReference>
<keyword evidence="4 5" id="KW-0472">Membrane</keyword>
<dbReference type="Gene3D" id="3.40.1710.10">
    <property type="entry name" value="abc type-2 transporter like domain"/>
    <property type="match status" value="1"/>
</dbReference>
<reference evidence="6 7" key="1">
    <citation type="submission" date="2023-01" db="EMBL/GenBank/DDBJ databases">
        <title>Characterization of estradiol degrading bacteria Microbacterium sp. MZT7 and reveal degrading genes through genome analysis.</title>
        <authorList>
            <person name="Hao P."/>
            <person name="Gao Y."/>
        </authorList>
    </citation>
    <scope>NUCLEOTIDE SEQUENCE [LARGE SCALE GENOMIC DNA]</scope>
    <source>
        <strain evidence="6 7">MZT7</strain>
    </source>
</reference>